<dbReference type="Proteomes" id="UP000293733">
    <property type="component" value="Segment"/>
</dbReference>
<protein>
    <submittedName>
        <fullName evidence="2">M-T1</fullName>
    </submittedName>
    <submittedName>
        <fullName evidence="1">M1</fullName>
    </submittedName>
</protein>
<dbReference type="EMBL" id="MK388110">
    <property type="protein sequence ID" value="QAV37184.1"/>
    <property type="molecule type" value="Genomic_DNA"/>
</dbReference>
<dbReference type="EMBL" id="MK388121">
    <property type="protein sequence ID" value="QAV39043.1"/>
    <property type="molecule type" value="Genomic_DNA"/>
</dbReference>
<dbReference type="EMBL" id="MK388098">
    <property type="protein sequence ID" value="QAV35323.1"/>
    <property type="molecule type" value="Genomic_DNA"/>
</dbReference>
<dbReference type="EMBL" id="MK388125">
    <property type="protein sequence ID" value="QAV39719.1"/>
    <property type="molecule type" value="Genomic_DNA"/>
</dbReference>
<evidence type="ECO:0000313" key="10">
    <source>
        <dbReference type="Proteomes" id="UP000292524"/>
    </source>
</evidence>
<evidence type="ECO:0000313" key="9">
    <source>
        <dbReference type="Proteomes" id="UP000291978"/>
    </source>
</evidence>
<dbReference type="EMBL" id="MK388121">
    <property type="protein sequence ID" value="QAV39210.1"/>
    <property type="molecule type" value="Genomic_DNA"/>
</dbReference>
<accession>A0A481N3G8</accession>
<evidence type="ECO:0000313" key="5">
    <source>
        <dbReference type="EMBL" id="QAV39043.1"/>
    </source>
</evidence>
<name>A0A481N3G8_9POXV</name>
<dbReference type="InterPro" id="IPR036540">
    <property type="entry name" value="Pox_vCCI-like_sf"/>
</dbReference>
<dbReference type="EMBL" id="MK388112">
    <property type="protein sequence ID" value="QAV37689.1"/>
    <property type="molecule type" value="Genomic_DNA"/>
</dbReference>
<dbReference type="PIRSF" id="PIRSF003696">
    <property type="entry name" value="VAC_C23L"/>
    <property type="match status" value="1"/>
</dbReference>
<dbReference type="InterPro" id="IPR003184">
    <property type="entry name" value="Orthopox_35kDa"/>
</dbReference>
<dbReference type="Proteomes" id="UP000292524">
    <property type="component" value="Genome"/>
</dbReference>
<dbReference type="EMBL" id="MK388110">
    <property type="protein sequence ID" value="QAV37351.1"/>
    <property type="molecule type" value="Genomic_DNA"/>
</dbReference>
<dbReference type="EMBL" id="MK388098">
    <property type="protein sequence ID" value="QAV35156.1"/>
    <property type="molecule type" value="Genomic_DNA"/>
</dbReference>
<dbReference type="SUPFAM" id="SSF49889">
    <property type="entry name" value="Soluble secreted chemokine inhibitor, VCCI"/>
    <property type="match status" value="1"/>
</dbReference>
<gene>
    <name evidence="1" type="primary">m001L</name>
    <name evidence="2" type="synonym">m001R</name>
</gene>
<dbReference type="EMBL" id="MK388122">
    <property type="protein sequence ID" value="QAV39379.1"/>
    <property type="molecule type" value="Genomic_DNA"/>
</dbReference>
<evidence type="ECO:0000313" key="7">
    <source>
        <dbReference type="EMBL" id="QAV39719.1"/>
    </source>
</evidence>
<evidence type="ECO:0000313" key="4">
    <source>
        <dbReference type="EMBL" id="QAV37522.1"/>
    </source>
</evidence>
<sequence length="260" mass="28334">MKRLCVLFACLAATLATKGICRQGEDARYMGIDVVAKITKRTTGSDTPCQGLRTTIESAYTEDENEDDGATGTEQPDDLSEEYEYDENDESFLTGFVIGSTYHTIVGGGLSVTFGFTGCPTVKAISEHVKGRHVYVRLSSDAPWRDTNPVSMNRTEALALLDTCEVSVDIKCSRVNVTETTYGTAALVPRITQATRRSHIIGSTLVDTECVKSLDITVQVGEMCKRTSDLSARDSLKVKNGKLLEDDILVLRTPTLKACN</sequence>
<evidence type="ECO:0000313" key="2">
    <source>
        <dbReference type="EMBL" id="QAV35323.1"/>
    </source>
</evidence>
<evidence type="ECO:0000313" key="1">
    <source>
        <dbReference type="EMBL" id="QAV35156.1"/>
    </source>
</evidence>
<dbReference type="EMBL" id="MK388125">
    <property type="protein sequence ID" value="QAV39886.1"/>
    <property type="molecule type" value="Genomic_DNA"/>
</dbReference>
<dbReference type="EMBL" id="MK388122">
    <property type="protein sequence ID" value="QAV39212.1"/>
    <property type="molecule type" value="Genomic_DNA"/>
</dbReference>
<dbReference type="Proteomes" id="UP000292450">
    <property type="component" value="Segment"/>
</dbReference>
<dbReference type="Pfam" id="PF02250">
    <property type="entry name" value="Orthopox_35kD"/>
    <property type="match status" value="1"/>
</dbReference>
<reference evidence="8 9" key="1">
    <citation type="journal article" date="2019" name="J. Virol.">
        <title>Punctuated evolution of myxoma virus: rapid and disjunct evolution of a recent viral lineage in Australia.</title>
        <authorList>
            <person name="Eden J.-S."/>
            <person name="Kerr P.J."/>
            <person name="Holmes E.C."/>
        </authorList>
    </citation>
    <scope>NUCLEOTIDE SEQUENCE [LARGE SCALE GENOMIC DNA]</scope>
    <source>
        <strain evidence="1">Aust/ACT/Acton/04-2014</strain>
        <strain evidence="4">Aust/ACT/Acton/07-2008</strain>
        <strain evidence="3">Aust/ACT/Acton/08-2014</strain>
        <strain evidence="7">Aust/ACT/Symonston/01-2016</strain>
        <strain evidence="6">Aust/NSW/Bluegums/04-2015</strain>
        <strain evidence="5">Aust/NSW/Murrumbateman/10-2014</strain>
    </source>
</reference>
<dbReference type="InterPro" id="IPR009173">
    <property type="entry name" value="Chemkine-bd_vir"/>
</dbReference>
<dbReference type="Proteomes" id="UP000291211">
    <property type="component" value="Genome"/>
</dbReference>
<evidence type="ECO:0000313" key="8">
    <source>
        <dbReference type="Proteomes" id="UP000291211"/>
    </source>
</evidence>
<dbReference type="Proteomes" id="UP000292929">
    <property type="component" value="Segment"/>
</dbReference>
<evidence type="ECO:0000313" key="6">
    <source>
        <dbReference type="EMBL" id="QAV39212.1"/>
    </source>
</evidence>
<proteinExistence type="predicted"/>
<dbReference type="EMBL" id="MK388112">
    <property type="protein sequence ID" value="QAV37522.1"/>
    <property type="molecule type" value="Genomic_DNA"/>
</dbReference>
<organism evidence="1 10">
    <name type="scientific">Myxoma virus</name>
    <dbReference type="NCBI Taxonomy" id="10273"/>
    <lineage>
        <taxon>Viruses</taxon>
        <taxon>Varidnaviria</taxon>
        <taxon>Bamfordvirae</taxon>
        <taxon>Nucleocytoviricota</taxon>
        <taxon>Pokkesviricetes</taxon>
        <taxon>Chitovirales</taxon>
        <taxon>Poxviridae</taxon>
        <taxon>Chordopoxvirinae</taxon>
        <taxon>Leporipoxvirus</taxon>
        <taxon>Leporipoxvirus myxoma</taxon>
    </lineage>
</organism>
<evidence type="ECO:0000313" key="3">
    <source>
        <dbReference type="EMBL" id="QAV37184.1"/>
    </source>
</evidence>
<dbReference type="Proteomes" id="UP000291978">
    <property type="component" value="Segment"/>
</dbReference>
<dbReference type="Gene3D" id="2.60.240.10">
    <property type="entry name" value="Major secreted virus protein"/>
    <property type="match status" value="1"/>
</dbReference>